<dbReference type="GO" id="GO:0016298">
    <property type="term" value="F:lipase activity"/>
    <property type="evidence" value="ECO:0007669"/>
    <property type="project" value="InterPro"/>
</dbReference>
<evidence type="ECO:0000313" key="2">
    <source>
        <dbReference type="EMBL" id="MQM10807.1"/>
    </source>
</evidence>
<evidence type="ECO:0000313" key="3">
    <source>
        <dbReference type="Proteomes" id="UP000652761"/>
    </source>
</evidence>
<comment type="caution">
    <text evidence="2">The sequence shown here is derived from an EMBL/GenBank/DDBJ whole genome shotgun (WGS) entry which is preliminary data.</text>
</comment>
<reference evidence="2" key="1">
    <citation type="submission" date="2017-07" db="EMBL/GenBank/DDBJ databases">
        <title>Taro Niue Genome Assembly and Annotation.</title>
        <authorList>
            <person name="Atibalentja N."/>
            <person name="Keating K."/>
            <person name="Fields C.J."/>
        </authorList>
    </citation>
    <scope>NUCLEOTIDE SEQUENCE</scope>
    <source>
        <strain evidence="2">Niue_2</strain>
        <tissue evidence="2">Leaf</tissue>
    </source>
</reference>
<dbReference type="Proteomes" id="UP000652761">
    <property type="component" value="Unassembled WGS sequence"/>
</dbReference>
<sequence length="162" mass="18087">MELHSDEPLLHVLFISGNSGVISLYKDFIEAAYELSEGKVSITAIANISHTRKNWENGRAPKFTSTNCDGGTPQLVATTGEIHYRAFSIFGFEQGLIKAVHDRYGCRISHSLCGHQFPFCFIGIITSMVYQLMDLYCSLGYMHSPAAVSYNEQCTLYGNDRM</sequence>
<dbReference type="OrthoDB" id="448051at2759"/>
<accession>A0A843WS32</accession>
<keyword evidence="3" id="KW-1185">Reference proteome</keyword>
<dbReference type="GO" id="GO:0019915">
    <property type="term" value="P:lipid storage"/>
    <property type="evidence" value="ECO:0007669"/>
    <property type="project" value="InterPro"/>
</dbReference>
<protein>
    <submittedName>
        <fullName evidence="2">Uncharacterized protein</fullName>
    </submittedName>
</protein>
<dbReference type="PANTHER" id="PTHR13390:SF0">
    <property type="entry name" value="LIPID DROPLET-ASSOCIATED HYDROLASE"/>
    <property type="match status" value="1"/>
</dbReference>
<name>A0A843WS32_COLES</name>
<dbReference type="GO" id="GO:0005811">
    <property type="term" value="C:lipid droplet"/>
    <property type="evidence" value="ECO:0007669"/>
    <property type="project" value="InterPro"/>
</dbReference>
<keyword evidence="1" id="KW-0378">Hydrolase</keyword>
<dbReference type="InterPro" id="IPR019363">
    <property type="entry name" value="LDAH"/>
</dbReference>
<evidence type="ECO:0000256" key="1">
    <source>
        <dbReference type="ARBA" id="ARBA00022801"/>
    </source>
</evidence>
<proteinExistence type="predicted"/>
<organism evidence="2 3">
    <name type="scientific">Colocasia esculenta</name>
    <name type="common">Wild taro</name>
    <name type="synonym">Arum esculentum</name>
    <dbReference type="NCBI Taxonomy" id="4460"/>
    <lineage>
        <taxon>Eukaryota</taxon>
        <taxon>Viridiplantae</taxon>
        <taxon>Streptophyta</taxon>
        <taxon>Embryophyta</taxon>
        <taxon>Tracheophyta</taxon>
        <taxon>Spermatophyta</taxon>
        <taxon>Magnoliopsida</taxon>
        <taxon>Liliopsida</taxon>
        <taxon>Araceae</taxon>
        <taxon>Aroideae</taxon>
        <taxon>Colocasieae</taxon>
        <taxon>Colocasia</taxon>
    </lineage>
</organism>
<dbReference type="EMBL" id="NMUH01004783">
    <property type="protein sequence ID" value="MQM10807.1"/>
    <property type="molecule type" value="Genomic_DNA"/>
</dbReference>
<gene>
    <name evidence="2" type="ORF">Taro_043703</name>
</gene>
<dbReference type="PANTHER" id="PTHR13390">
    <property type="entry name" value="LIPASE"/>
    <property type="match status" value="1"/>
</dbReference>
<dbReference type="AlphaFoldDB" id="A0A843WS32"/>